<reference evidence="1 2" key="1">
    <citation type="submission" date="2018-11" db="EMBL/GenBank/DDBJ databases">
        <title>Novel Erysipelotrichaceae bacterium isolated from small intestine of a swine.</title>
        <authorList>
            <person name="Kim J.S."/>
            <person name="Choe H."/>
            <person name="Lee Y.R."/>
            <person name="Kim K.M."/>
            <person name="Park D.S."/>
        </authorList>
    </citation>
    <scope>NUCLEOTIDE SEQUENCE [LARGE SCALE GENOMIC DNA]</scope>
    <source>
        <strain evidence="1 2">SG0102</strain>
    </source>
</reference>
<organism evidence="1 2">
    <name type="scientific">Intestinibaculum porci</name>
    <dbReference type="NCBI Taxonomy" id="2487118"/>
    <lineage>
        <taxon>Bacteria</taxon>
        <taxon>Bacillati</taxon>
        <taxon>Bacillota</taxon>
        <taxon>Erysipelotrichia</taxon>
        <taxon>Erysipelotrichales</taxon>
        <taxon>Erysipelotrichaceae</taxon>
        <taxon>Intestinibaculum</taxon>
    </lineage>
</organism>
<gene>
    <name evidence="1" type="ORF">SG0102_19170</name>
</gene>
<dbReference type="AlphaFoldDB" id="A0A3G9JPQ5"/>
<proteinExistence type="predicted"/>
<protein>
    <submittedName>
        <fullName evidence="1">Uncharacterized protein</fullName>
    </submittedName>
</protein>
<dbReference type="InParanoid" id="A0A3G9JPQ5"/>
<dbReference type="Proteomes" id="UP000268059">
    <property type="component" value="Chromosome"/>
</dbReference>
<keyword evidence="2" id="KW-1185">Reference proteome</keyword>
<sequence length="71" mass="8565">MDFRKKKDTKRSLFSDRMFWTKWHSHIFYHIENSVIITGKVLGTVYISALTKDHADLWRDGNEKHGDVHRY</sequence>
<accession>A0A3G9JPQ5</accession>
<evidence type="ECO:0000313" key="2">
    <source>
        <dbReference type="Proteomes" id="UP000268059"/>
    </source>
</evidence>
<name>A0A3G9JPQ5_9FIRM</name>
<dbReference type="EMBL" id="AP019309">
    <property type="protein sequence ID" value="BBH26983.1"/>
    <property type="molecule type" value="Genomic_DNA"/>
</dbReference>
<evidence type="ECO:0000313" key="1">
    <source>
        <dbReference type="EMBL" id="BBH26983.1"/>
    </source>
</evidence>
<dbReference type="KEGG" id="ebm:SG0102_19170"/>